<name>G9MN94_HYPVG</name>
<dbReference type="HOGENOM" id="CLU_723741_0_0_1"/>
<sequence>MSDQESGGQTNQEIVGSANSPTTNNIRDNENLLYDISAVFGGPISKSLWPSINSRIRAFLRLNQIEQFRDQSHAKYIDSCKTQQEKMNCLLLNLQIHRGEMIQVALMGTKRFSSQLKEIIDSHTKLYEEMLEHVEEVVEDAIKHGDVYMRQLKKEFKRIEKEVNRQKVKSEVVRRKVGKCGSLFLRQWLQFPWTKKPFVKDTLIINPDTNDGFFFRIGLERLANIAALEKNKELMQKQHVLICLAHDAMVWDPENVFLHEGKVQGRLWTHGLKEEHFRKLDGDEWSVQMKWTAAEGSMWRPKTVHVNGKFGRRHGEQVEWVPIEPGRSDVDFDVEIHAFDDFYDEEEWGERGSRCDTDTWYRSNRTWFERIFYRNGPPDDDN</sequence>
<comment type="caution">
    <text evidence="2">The sequence shown here is derived from an EMBL/GenBank/DDBJ whole genome shotgun (WGS) entry which is preliminary data.</text>
</comment>
<dbReference type="InParanoid" id="G9MN94"/>
<reference evidence="2 3" key="1">
    <citation type="journal article" date="2011" name="Genome Biol.">
        <title>Comparative genome sequence analysis underscores mycoparasitism as the ancestral life style of Trichoderma.</title>
        <authorList>
            <person name="Kubicek C.P."/>
            <person name="Herrera-Estrella A."/>
            <person name="Seidl-Seiboth V."/>
            <person name="Martinez D.A."/>
            <person name="Druzhinina I.S."/>
            <person name="Thon M."/>
            <person name="Zeilinger S."/>
            <person name="Casas-Flores S."/>
            <person name="Horwitz B.A."/>
            <person name="Mukherjee P.K."/>
            <person name="Mukherjee M."/>
            <person name="Kredics L."/>
            <person name="Alcaraz L.D."/>
            <person name="Aerts A."/>
            <person name="Antal Z."/>
            <person name="Atanasova L."/>
            <person name="Cervantes-Badillo M.G."/>
            <person name="Challacombe J."/>
            <person name="Chertkov O."/>
            <person name="McCluskey K."/>
            <person name="Coulpier F."/>
            <person name="Deshpande N."/>
            <person name="von Doehren H."/>
            <person name="Ebbole D.J."/>
            <person name="Esquivel-Naranjo E.U."/>
            <person name="Fekete E."/>
            <person name="Flipphi M."/>
            <person name="Glaser F."/>
            <person name="Gomez-Rodriguez E.Y."/>
            <person name="Gruber S."/>
            <person name="Han C."/>
            <person name="Henrissat B."/>
            <person name="Hermosa R."/>
            <person name="Hernandez-Onate M."/>
            <person name="Karaffa L."/>
            <person name="Kosti I."/>
            <person name="Le Crom S."/>
            <person name="Lindquist E."/>
            <person name="Lucas S."/>
            <person name="Luebeck M."/>
            <person name="Luebeck P.S."/>
            <person name="Margeot A."/>
            <person name="Metz B."/>
            <person name="Misra M."/>
            <person name="Nevalainen H."/>
            <person name="Omann M."/>
            <person name="Packer N."/>
            <person name="Perrone G."/>
            <person name="Uresti-Rivera E.E."/>
            <person name="Salamov A."/>
            <person name="Schmoll M."/>
            <person name="Seiboth B."/>
            <person name="Shapiro H."/>
            <person name="Sukno S."/>
            <person name="Tamayo-Ramos J.A."/>
            <person name="Tisch D."/>
            <person name="Wiest A."/>
            <person name="Wilkinson H.H."/>
            <person name="Zhang M."/>
            <person name="Coutinho P.M."/>
            <person name="Kenerley C.M."/>
            <person name="Monte E."/>
            <person name="Baker S.E."/>
            <person name="Grigoriev I.V."/>
        </authorList>
    </citation>
    <scope>NUCLEOTIDE SEQUENCE [LARGE SCALE GENOMIC DNA]</scope>
    <source>
        <strain evidence="3">Gv29-8 / FGSC 10586</strain>
    </source>
</reference>
<protein>
    <submittedName>
        <fullName evidence="2">Uncharacterized protein</fullName>
    </submittedName>
</protein>
<dbReference type="AlphaFoldDB" id="G9MN94"/>
<dbReference type="Proteomes" id="UP000007115">
    <property type="component" value="Unassembled WGS sequence"/>
</dbReference>
<dbReference type="GeneID" id="25790072"/>
<dbReference type="EMBL" id="ABDF02000005">
    <property type="protein sequence ID" value="EHK23350.1"/>
    <property type="molecule type" value="Genomic_DNA"/>
</dbReference>
<dbReference type="OrthoDB" id="4889728at2759"/>
<gene>
    <name evidence="2" type="ORF">TRIVIDRAFT_199731</name>
</gene>
<dbReference type="RefSeq" id="XP_013957581.1">
    <property type="nucleotide sequence ID" value="XM_014102106.1"/>
</dbReference>
<evidence type="ECO:0000256" key="1">
    <source>
        <dbReference type="SAM" id="MobiDB-lite"/>
    </source>
</evidence>
<dbReference type="VEuPathDB" id="FungiDB:TRIVIDRAFT_199731"/>
<feature type="region of interest" description="Disordered" evidence="1">
    <location>
        <begin position="1"/>
        <end position="23"/>
    </location>
</feature>
<keyword evidence="3" id="KW-1185">Reference proteome</keyword>
<proteinExistence type="predicted"/>
<dbReference type="eggNOG" id="ENOG502T3CF">
    <property type="taxonomic scope" value="Eukaryota"/>
</dbReference>
<evidence type="ECO:0000313" key="2">
    <source>
        <dbReference type="EMBL" id="EHK23350.1"/>
    </source>
</evidence>
<evidence type="ECO:0000313" key="3">
    <source>
        <dbReference type="Proteomes" id="UP000007115"/>
    </source>
</evidence>
<dbReference type="OMA" id="TWFERIF"/>
<organism evidence="2 3">
    <name type="scientific">Hypocrea virens (strain Gv29-8 / FGSC 10586)</name>
    <name type="common">Gliocladium virens</name>
    <name type="synonym">Trichoderma virens</name>
    <dbReference type="NCBI Taxonomy" id="413071"/>
    <lineage>
        <taxon>Eukaryota</taxon>
        <taxon>Fungi</taxon>
        <taxon>Dikarya</taxon>
        <taxon>Ascomycota</taxon>
        <taxon>Pezizomycotina</taxon>
        <taxon>Sordariomycetes</taxon>
        <taxon>Hypocreomycetidae</taxon>
        <taxon>Hypocreales</taxon>
        <taxon>Hypocreaceae</taxon>
        <taxon>Trichoderma</taxon>
    </lineage>
</organism>
<accession>G9MN94</accession>